<dbReference type="Gene3D" id="3.20.20.150">
    <property type="entry name" value="Divalent-metal-dependent TIM barrel enzymes"/>
    <property type="match status" value="1"/>
</dbReference>
<dbReference type="Pfam" id="PF01261">
    <property type="entry name" value="AP_endonuc_2"/>
    <property type="match status" value="1"/>
</dbReference>
<keyword evidence="3" id="KW-1185">Reference proteome</keyword>
<dbReference type="InterPro" id="IPR036237">
    <property type="entry name" value="Xyl_isomerase-like_sf"/>
</dbReference>
<dbReference type="Proteomes" id="UP000580517">
    <property type="component" value="Unassembled WGS sequence"/>
</dbReference>
<dbReference type="InterPro" id="IPR050312">
    <property type="entry name" value="IolE/XylAMocC-like"/>
</dbReference>
<dbReference type="EMBL" id="JACCEW010000002">
    <property type="protein sequence ID" value="NYT36425.1"/>
    <property type="molecule type" value="Genomic_DNA"/>
</dbReference>
<dbReference type="PANTHER" id="PTHR12110:SF52">
    <property type="entry name" value="XYLOSE ISOMERASE"/>
    <property type="match status" value="1"/>
</dbReference>
<dbReference type="SUPFAM" id="SSF51658">
    <property type="entry name" value="Xylose isomerase-like"/>
    <property type="match status" value="1"/>
</dbReference>
<keyword evidence="2" id="KW-0413">Isomerase</keyword>
<dbReference type="GO" id="GO:0016853">
    <property type="term" value="F:isomerase activity"/>
    <property type="evidence" value="ECO:0007669"/>
    <property type="project" value="UniProtKB-KW"/>
</dbReference>
<dbReference type="RefSeq" id="WP_129968405.1">
    <property type="nucleotide sequence ID" value="NZ_JACCEW010000002.1"/>
</dbReference>
<dbReference type="InterPro" id="IPR013022">
    <property type="entry name" value="Xyl_isomerase-like_TIM-brl"/>
</dbReference>
<comment type="caution">
    <text evidence="2">The sequence shown here is derived from an EMBL/GenBank/DDBJ whole genome shotgun (WGS) entry which is preliminary data.</text>
</comment>
<protein>
    <submittedName>
        <fullName evidence="2">Sugar phosphate isomerase/epimerase</fullName>
    </submittedName>
</protein>
<evidence type="ECO:0000313" key="3">
    <source>
        <dbReference type="Proteomes" id="UP000580517"/>
    </source>
</evidence>
<dbReference type="OrthoDB" id="9780241at2"/>
<feature type="domain" description="Xylose isomerase-like TIM barrel" evidence="1">
    <location>
        <begin position="29"/>
        <end position="266"/>
    </location>
</feature>
<reference evidence="2 3" key="1">
    <citation type="submission" date="2020-07" db="EMBL/GenBank/DDBJ databases">
        <title>Taxonomic revisions and descriptions of new bacterial species based on genomic comparisons in the high-G+C-content subgroup of the family Alcaligenaceae.</title>
        <authorList>
            <person name="Szabo A."/>
            <person name="Felfoldi T."/>
        </authorList>
    </citation>
    <scope>NUCLEOTIDE SEQUENCE [LARGE SCALE GENOMIC DNA]</scope>
    <source>
        <strain evidence="2 3">DSM 25264</strain>
    </source>
</reference>
<gene>
    <name evidence="2" type="ORF">H0A68_06035</name>
</gene>
<proteinExistence type="predicted"/>
<accession>A0A853F762</accession>
<evidence type="ECO:0000259" key="1">
    <source>
        <dbReference type="Pfam" id="PF01261"/>
    </source>
</evidence>
<evidence type="ECO:0000313" key="2">
    <source>
        <dbReference type="EMBL" id="NYT36425.1"/>
    </source>
</evidence>
<organism evidence="2 3">
    <name type="scientific">Allopusillimonas soli</name>
    <dbReference type="NCBI Taxonomy" id="659016"/>
    <lineage>
        <taxon>Bacteria</taxon>
        <taxon>Pseudomonadati</taxon>
        <taxon>Pseudomonadota</taxon>
        <taxon>Betaproteobacteria</taxon>
        <taxon>Burkholderiales</taxon>
        <taxon>Alcaligenaceae</taxon>
        <taxon>Allopusillimonas</taxon>
    </lineage>
</organism>
<name>A0A853F762_9BURK</name>
<dbReference type="AlphaFoldDB" id="A0A853F762"/>
<sequence length="272" mass="30228">MKLAYMYATPDVGHSRVTAIQGDIAATLAQIRKTGYEGVEFLVCNPEQINISALEAAVSQEGLDVPAICTGEVYGEDKLSFADPDPDNRQQACNRMKSAMALAAHFGASVNVGRLRGRYQDGIPPEQTMAWITESIRECALTYPETRIVMEPVNHEYANCLMGTRDMLDFVSAVDLPNVGIMLDMVHMLMEGEDIDASIASAQRCQRLWHFHFSDSDRLPLGDGRYDIGAIVKALREAGYEGYATVETFQIPDSQHAIQQSFNTLRPYFQHQ</sequence>
<dbReference type="PANTHER" id="PTHR12110">
    <property type="entry name" value="HYDROXYPYRUVATE ISOMERASE"/>
    <property type="match status" value="1"/>
</dbReference>